<organism evidence="5">
    <name type="scientific">Cnidium polerovirus 1</name>
    <dbReference type="NCBI Taxonomy" id="3019006"/>
    <lineage>
        <taxon>Viruses</taxon>
        <taxon>Riboviria</taxon>
        <taxon>Orthornavirae</taxon>
        <taxon>Pisuviricota</taxon>
        <taxon>Pisoniviricetes</taxon>
        <taxon>Sobelivirales</taxon>
        <taxon>Solemoviridae</taxon>
        <taxon>Polerovirus</taxon>
        <taxon>Polerovirus CNPV</taxon>
    </lineage>
</organism>
<dbReference type="Pfam" id="PF04662">
    <property type="entry name" value="Luteo_PO"/>
    <property type="match status" value="1"/>
</dbReference>
<keyword evidence="3" id="KW-1090">Inhibition of host innate immune response by virus</keyword>
<name>A0AA51X3D3_9VIRU</name>
<keyword evidence="1" id="KW-0941">Suppressor of RNA silencing</keyword>
<evidence type="ECO:0000256" key="3">
    <source>
        <dbReference type="ARBA" id="ARBA00022632"/>
    </source>
</evidence>
<evidence type="ECO:0000256" key="2">
    <source>
        <dbReference type="ARBA" id="ARBA00022581"/>
    </source>
</evidence>
<evidence type="ECO:0000256" key="1">
    <source>
        <dbReference type="ARBA" id="ARBA00022463"/>
    </source>
</evidence>
<evidence type="ECO:0000313" key="5">
    <source>
        <dbReference type="EMBL" id="WMZ16781.1"/>
    </source>
</evidence>
<sequence>MLTLLHNGALTYNNKVDKAFREPLDLLFWSTFLVNNYYGLHGFDHATNPIFLSSLHFLLPIHCNRQFHLKAGRVVFKKHLLRGVLYWGLHTRHTPHLHIRGDRVELHLTTSAPPSSYRDILWGLEHNTLGENLVRFPEVLFRGLDVLGPLLQSYRKFHNRVELLSDWTNPRPRGFHMVEDFVRPFQRTIQADHEFCNAIFDDLYSGCCYSYYLEGAPMDLWKSPHVSSYLPPENYLEGSLVQTQLAS</sequence>
<proteinExistence type="predicted"/>
<protein>
    <submittedName>
        <fullName evidence="5">Silencing suppressor</fullName>
    </submittedName>
</protein>
<dbReference type="InterPro" id="IPR006755">
    <property type="entry name" value="Virus_P0"/>
</dbReference>
<dbReference type="GO" id="GO:0052170">
    <property type="term" value="P:symbiont-mediated suppression of host innate immune response"/>
    <property type="evidence" value="ECO:0007669"/>
    <property type="project" value="UniProtKB-KW"/>
</dbReference>
<evidence type="ECO:0000256" key="4">
    <source>
        <dbReference type="ARBA" id="ARBA00023280"/>
    </source>
</evidence>
<keyword evidence="2" id="KW-0945">Host-virus interaction</keyword>
<reference evidence="5" key="1">
    <citation type="submission" date="2023-07" db="EMBL/GenBank/DDBJ databases">
        <authorList>
            <person name="Kang J.-H."/>
            <person name="Jung C.R."/>
            <person name="Kil E.-J."/>
        </authorList>
    </citation>
    <scope>NUCLEOTIDE SEQUENCE</scope>
    <source>
        <strain evidence="5">CnPV1HS</strain>
    </source>
</reference>
<dbReference type="GO" id="GO:0016032">
    <property type="term" value="P:viral process"/>
    <property type="evidence" value="ECO:0007669"/>
    <property type="project" value="InterPro"/>
</dbReference>
<keyword evidence="4" id="KW-0899">Viral immunoevasion</keyword>
<dbReference type="EMBL" id="OR352926">
    <property type="protein sequence ID" value="WMZ16781.1"/>
    <property type="molecule type" value="Genomic_RNA"/>
</dbReference>
<accession>A0AA51X3D3</accession>